<dbReference type="InterPro" id="IPR006093">
    <property type="entry name" value="Oxy_OxRdtase_FAD_BS"/>
</dbReference>
<dbReference type="InterPro" id="IPR016166">
    <property type="entry name" value="FAD-bd_PCMH"/>
</dbReference>
<dbReference type="InterPro" id="IPR016169">
    <property type="entry name" value="FAD-bd_PCMH_sub2"/>
</dbReference>
<comment type="similarity">
    <text evidence="2">Belongs to the oxygen-dependent FAD-linked oxidoreductase family.</text>
</comment>
<dbReference type="InterPro" id="IPR011991">
    <property type="entry name" value="ArsR-like_HTH"/>
</dbReference>
<dbReference type="PROSITE" id="PS00862">
    <property type="entry name" value="OX2_COVAL_FAD"/>
    <property type="match status" value="1"/>
</dbReference>
<dbReference type="Gene3D" id="1.10.10.10">
    <property type="entry name" value="Winged helix-like DNA-binding domain superfamily/Winged helix DNA-binding domain"/>
    <property type="match status" value="1"/>
</dbReference>
<dbReference type="Proteomes" id="UP001054811">
    <property type="component" value="Chromosome"/>
</dbReference>
<gene>
    <name evidence="8" type="ORF">L2X98_26620</name>
</gene>
<evidence type="ECO:0000313" key="8">
    <source>
        <dbReference type="EMBL" id="UUT36481.1"/>
    </source>
</evidence>
<feature type="compositionally biased region" description="Low complexity" evidence="6">
    <location>
        <begin position="354"/>
        <end position="363"/>
    </location>
</feature>
<feature type="compositionally biased region" description="Basic residues" evidence="6">
    <location>
        <begin position="416"/>
        <end position="427"/>
    </location>
</feature>
<dbReference type="Gene3D" id="3.30.43.10">
    <property type="entry name" value="Uridine Diphospho-n-acetylenolpyruvylglucosamine Reductase, domain 2"/>
    <property type="match status" value="1"/>
</dbReference>
<dbReference type="RefSeq" id="WP_259613139.1">
    <property type="nucleotide sequence ID" value="NZ_CP091139.2"/>
</dbReference>
<dbReference type="InterPro" id="IPR036390">
    <property type="entry name" value="WH_DNA-bd_sf"/>
</dbReference>
<feature type="compositionally biased region" description="Basic residues" evidence="6">
    <location>
        <begin position="275"/>
        <end position="285"/>
    </location>
</feature>
<dbReference type="CDD" id="cd00090">
    <property type="entry name" value="HTH_ARSR"/>
    <property type="match status" value="1"/>
</dbReference>
<evidence type="ECO:0000313" key="9">
    <source>
        <dbReference type="Proteomes" id="UP001054811"/>
    </source>
</evidence>
<dbReference type="InterPro" id="IPR016167">
    <property type="entry name" value="FAD-bd_PCMH_sub1"/>
</dbReference>
<keyword evidence="9" id="KW-1185">Reference proteome</keyword>
<feature type="region of interest" description="Disordered" evidence="6">
    <location>
        <begin position="262"/>
        <end position="427"/>
    </location>
</feature>
<dbReference type="PROSITE" id="PS51387">
    <property type="entry name" value="FAD_PCMH"/>
    <property type="match status" value="1"/>
</dbReference>
<evidence type="ECO:0000256" key="3">
    <source>
        <dbReference type="ARBA" id="ARBA00022630"/>
    </source>
</evidence>
<dbReference type="InterPro" id="IPR000835">
    <property type="entry name" value="HTH_MarR-typ"/>
</dbReference>
<dbReference type="SUPFAM" id="SSF56176">
    <property type="entry name" value="FAD-binding/transporter-associated domain-like"/>
    <property type="match status" value="1"/>
</dbReference>
<comment type="cofactor">
    <cofactor evidence="1">
        <name>FAD</name>
        <dbReference type="ChEBI" id="CHEBI:57692"/>
    </cofactor>
</comment>
<feature type="compositionally biased region" description="Basic residues" evidence="6">
    <location>
        <begin position="378"/>
        <end position="398"/>
    </location>
</feature>
<dbReference type="EMBL" id="CP091139">
    <property type="protein sequence ID" value="UUT36481.1"/>
    <property type="molecule type" value="Genomic_DNA"/>
</dbReference>
<reference evidence="8" key="1">
    <citation type="submission" date="2022-01" db="EMBL/GenBank/DDBJ databases">
        <title>Microbacterium eymi and Microbacterium rhizovicinus sp. nov., isolated from the rhizospheric soil of Elymus tsukushiensis, a plant native to the Dokdo Islands, Republic of Korea.</title>
        <authorList>
            <person name="Hwang Y.J."/>
        </authorList>
    </citation>
    <scope>NUCLEOTIDE SEQUENCE</scope>
    <source>
        <strain evidence="8">KUDC0405</strain>
    </source>
</reference>
<dbReference type="Gene3D" id="3.30.465.10">
    <property type="match status" value="1"/>
</dbReference>
<dbReference type="InterPro" id="IPR036388">
    <property type="entry name" value="WH-like_DNA-bd_sf"/>
</dbReference>
<keyword evidence="5" id="KW-0560">Oxidoreductase</keyword>
<dbReference type="InterPro" id="IPR050416">
    <property type="entry name" value="FAD-linked_Oxidoreductase"/>
</dbReference>
<evidence type="ECO:0000256" key="2">
    <source>
        <dbReference type="ARBA" id="ARBA00005466"/>
    </source>
</evidence>
<evidence type="ECO:0000256" key="5">
    <source>
        <dbReference type="ARBA" id="ARBA00023002"/>
    </source>
</evidence>
<feature type="domain" description="FAD-binding PCMH-type" evidence="7">
    <location>
        <begin position="40"/>
        <end position="212"/>
    </location>
</feature>
<protein>
    <submittedName>
        <fullName evidence="8">FAD-binding protein</fullName>
    </submittedName>
</protein>
<dbReference type="InterPro" id="IPR036318">
    <property type="entry name" value="FAD-bd_PCMH-like_sf"/>
</dbReference>
<keyword evidence="3" id="KW-0285">Flavoprotein</keyword>
<name>A0ABY5NMZ5_9MICO</name>
<proteinExistence type="inferred from homology"/>
<dbReference type="PANTHER" id="PTHR42973:SF39">
    <property type="entry name" value="FAD-BINDING PCMH-TYPE DOMAIN-CONTAINING PROTEIN"/>
    <property type="match status" value="1"/>
</dbReference>
<dbReference type="SUPFAM" id="SSF46785">
    <property type="entry name" value="Winged helix' DNA-binding domain"/>
    <property type="match status" value="1"/>
</dbReference>
<feature type="compositionally biased region" description="Basic residues" evidence="6">
    <location>
        <begin position="293"/>
        <end position="343"/>
    </location>
</feature>
<accession>A0ABY5NMZ5</accession>
<dbReference type="InterPro" id="IPR006094">
    <property type="entry name" value="Oxid_FAD_bind_N"/>
</dbReference>
<dbReference type="Pfam" id="PF01565">
    <property type="entry name" value="FAD_binding_4"/>
    <property type="match status" value="1"/>
</dbReference>
<evidence type="ECO:0000256" key="1">
    <source>
        <dbReference type="ARBA" id="ARBA00001974"/>
    </source>
</evidence>
<evidence type="ECO:0000256" key="4">
    <source>
        <dbReference type="ARBA" id="ARBA00022827"/>
    </source>
</evidence>
<dbReference type="Gene3D" id="3.40.462.20">
    <property type="match status" value="1"/>
</dbReference>
<dbReference type="Pfam" id="PF12802">
    <property type="entry name" value="MarR_2"/>
    <property type="match status" value="1"/>
</dbReference>
<keyword evidence="4" id="KW-0274">FAD</keyword>
<evidence type="ECO:0000256" key="6">
    <source>
        <dbReference type="SAM" id="MobiDB-lite"/>
    </source>
</evidence>
<sequence length="658" mass="70055">MTLLTSDEAAQPLRDALGTRVLFAADAGYDAARTAWNLAVDQRPFAVALPETEAEVAAVVAAAAASGLRVTAQSTGHGAGALRGADLSGTVIVSLRGLRGVDVDPAARTATVRGSTAWHDLLPVAAEHGLTGLHGSAADISVIGYTLTGGISFYGRRHGLATNTVRAARVVTADGSILTASATENPDLFWALRGGAGAFGVVVELEIDLLPIADVFAGMLLWDGARAVEVAQAWAQWTASAPESATTALRIMHFPPIPEPAAVPVRPVGGDRGRRDPRHGCRGRGHPPAAARARTRAGHIRPHARTRLGRRAHGPARAGRRRAGSRHARRTGCPSRRRVRVHGVRGPADGQRDPAPGRCARTPPGRRRRGRGGDRRASPVRRSARPRAGRPARGHRRGPGCGRRAVGMARSGPGAHVRRRRPRPGRRVRRIRCAARRAQAPLRSGGRLPGRASRALTSRLGGLDRTRGCRGRVTGYRVLVANQRRTPGSQASLREANRARIVTAINKHGGLTQVELAAITGLSPASVSNIVRELAGVGVLRTTPSTRSGRRASLVTFNRAVGLVAGIHVNTRHLRVIVADVNRTVLSERHMPLARDHRADNELDRATRCWPTCSPPWIPGWTSCSAWAWRSRRRWTGPPAGWRAAASCADGPASTSRT</sequence>
<evidence type="ECO:0000259" key="7">
    <source>
        <dbReference type="PROSITE" id="PS51387"/>
    </source>
</evidence>
<organism evidence="8 9">
    <name type="scientific">Microbacterium elymi</name>
    <dbReference type="NCBI Taxonomy" id="2909587"/>
    <lineage>
        <taxon>Bacteria</taxon>
        <taxon>Bacillati</taxon>
        <taxon>Actinomycetota</taxon>
        <taxon>Actinomycetes</taxon>
        <taxon>Micrococcales</taxon>
        <taxon>Microbacteriaceae</taxon>
        <taxon>Microbacterium</taxon>
    </lineage>
</organism>
<dbReference type="PANTHER" id="PTHR42973">
    <property type="entry name" value="BINDING OXIDOREDUCTASE, PUTATIVE (AFU_ORTHOLOGUE AFUA_1G17690)-RELATED"/>
    <property type="match status" value="1"/>
</dbReference>